<sequence>MAPFYASVLLGALFCASVSCQNNFDGKLKMDSAFVNIKANLNEPISVLGISSNCYKCPLQTLHSDVITSANITVPTHYDYILVISTRNDSRSCSLRYLYGEYGWYEYTVHRDNQGKISCELKVTKEPHNAYIPILVAFIVLAVLAVLWVIYSFNQEKCSAWCRRRFSSSSDENEAQREELPREAVVLHESGSVERNTTVHAVQIEPQPDKPTRKRLKSLDTFRGIAITVMIFVNFGGGGYYFFEHAVWNGLLLADVVFPWFIWIMGVSITLSFKSIRRKKMKSSRVLVKIIRRSIILFGLGVFTSNFNDLKTYRVPGVLQRFGACYFVVAVMQLYLPPREEQPKQRWLVPFRDVVSLWKQWLVTSIILIIYLIVTYGLKVEGCPKGYTGPGGTGEGYPLSSHCTGGVANYIDREFLGRHIYQYPTVKHLYKTTIPHDPEGCLGTLTSIVLVFFGVQAGHILHTYPDHKSRIIRWTIWGILLGVIGIGLCGGTQDGGPIPINKNLWSLSFILVTGATSFILLVICYVLTDTYGWWNGAPFFYPGMNSILLYVGHGILYNNFPFSWKIHNDETHAEKLSMNLIGTACWLLISFYLFQKKFFLKI</sequence>
<feature type="transmembrane region" description="Helical" evidence="1">
    <location>
        <begin position="505"/>
        <end position="527"/>
    </location>
</feature>
<evidence type="ECO:0000259" key="3">
    <source>
        <dbReference type="Pfam" id="PF07786"/>
    </source>
</evidence>
<evidence type="ECO:0000256" key="2">
    <source>
        <dbReference type="SAM" id="SignalP"/>
    </source>
</evidence>
<dbReference type="KEGG" id="aten:116305528"/>
<reference evidence="5" key="1">
    <citation type="submission" date="2025-08" db="UniProtKB">
        <authorList>
            <consortium name="RefSeq"/>
        </authorList>
    </citation>
    <scope>IDENTIFICATION</scope>
    <source>
        <tissue evidence="5">Tentacle</tissue>
    </source>
</reference>
<keyword evidence="4" id="KW-1185">Reference proteome</keyword>
<feature type="transmembrane region" description="Helical" evidence="1">
    <location>
        <begin position="442"/>
        <end position="462"/>
    </location>
</feature>
<evidence type="ECO:0000313" key="4">
    <source>
        <dbReference type="Proteomes" id="UP000515163"/>
    </source>
</evidence>
<keyword evidence="1" id="KW-0472">Membrane</keyword>
<proteinExistence type="predicted"/>
<dbReference type="OrthoDB" id="2149840at2759"/>
<feature type="transmembrane region" description="Helical" evidence="1">
    <location>
        <begin position="130"/>
        <end position="151"/>
    </location>
</feature>
<accession>A0A6P8IW67</accession>
<dbReference type="PANTHER" id="PTHR31061">
    <property type="entry name" value="LD22376P"/>
    <property type="match status" value="1"/>
</dbReference>
<feature type="transmembrane region" description="Helical" evidence="1">
    <location>
        <begin position="576"/>
        <end position="594"/>
    </location>
</feature>
<dbReference type="PANTHER" id="PTHR31061:SF24">
    <property type="entry name" value="LD22376P"/>
    <property type="match status" value="1"/>
</dbReference>
<organism evidence="4 5">
    <name type="scientific">Actinia tenebrosa</name>
    <name type="common">Australian red waratah sea anemone</name>
    <dbReference type="NCBI Taxonomy" id="6105"/>
    <lineage>
        <taxon>Eukaryota</taxon>
        <taxon>Metazoa</taxon>
        <taxon>Cnidaria</taxon>
        <taxon>Anthozoa</taxon>
        <taxon>Hexacorallia</taxon>
        <taxon>Actiniaria</taxon>
        <taxon>Actiniidae</taxon>
        <taxon>Actinia</taxon>
    </lineage>
</organism>
<evidence type="ECO:0000313" key="5">
    <source>
        <dbReference type="RefSeq" id="XP_031571324.1"/>
    </source>
</evidence>
<evidence type="ECO:0000256" key="1">
    <source>
        <dbReference type="SAM" id="Phobius"/>
    </source>
</evidence>
<feature type="transmembrane region" description="Helical" evidence="1">
    <location>
        <begin position="290"/>
        <end position="307"/>
    </location>
</feature>
<feature type="transmembrane region" description="Helical" evidence="1">
    <location>
        <begin position="222"/>
        <end position="242"/>
    </location>
</feature>
<name>A0A6P8IW67_ACTTE</name>
<dbReference type="InterPro" id="IPR012429">
    <property type="entry name" value="HGSNAT_cat"/>
</dbReference>
<feature type="transmembrane region" description="Helical" evidence="1">
    <location>
        <begin position="474"/>
        <end position="493"/>
    </location>
</feature>
<dbReference type="GeneID" id="116305528"/>
<dbReference type="Proteomes" id="UP000515163">
    <property type="component" value="Unplaced"/>
</dbReference>
<keyword evidence="2" id="KW-0732">Signal</keyword>
<feature type="transmembrane region" description="Helical" evidence="1">
    <location>
        <begin position="539"/>
        <end position="556"/>
    </location>
</feature>
<feature type="chain" id="PRO_5027670104" evidence="2">
    <location>
        <begin position="21"/>
        <end position="602"/>
    </location>
</feature>
<feature type="transmembrane region" description="Helical" evidence="1">
    <location>
        <begin position="248"/>
        <end position="269"/>
    </location>
</feature>
<dbReference type="Pfam" id="PF07786">
    <property type="entry name" value="HGSNAT_cat"/>
    <property type="match status" value="1"/>
</dbReference>
<keyword evidence="1" id="KW-0812">Transmembrane</keyword>
<dbReference type="AlphaFoldDB" id="A0A6P8IW67"/>
<feature type="transmembrane region" description="Helical" evidence="1">
    <location>
        <begin position="319"/>
        <end position="336"/>
    </location>
</feature>
<keyword evidence="1" id="KW-1133">Transmembrane helix</keyword>
<dbReference type="FunCoup" id="A0A6P8IW67">
    <property type="interactions" value="642"/>
</dbReference>
<dbReference type="RefSeq" id="XP_031571324.1">
    <property type="nucleotide sequence ID" value="XM_031715464.1"/>
</dbReference>
<dbReference type="InParanoid" id="A0A6P8IW67"/>
<gene>
    <name evidence="5" type="primary">LOC116305528</name>
</gene>
<protein>
    <submittedName>
        <fullName evidence="5">Heparan-alpha-glucosaminide N-acetyltransferase-like isoform X1</fullName>
    </submittedName>
</protein>
<feature type="domain" description="Heparan-alpha-glucosaminide N-acetyltransferase catalytic" evidence="3">
    <location>
        <begin position="215"/>
        <end position="306"/>
    </location>
</feature>
<feature type="transmembrane region" description="Helical" evidence="1">
    <location>
        <begin position="357"/>
        <end position="378"/>
    </location>
</feature>
<feature type="signal peptide" evidence="2">
    <location>
        <begin position="1"/>
        <end position="20"/>
    </location>
</feature>